<dbReference type="KEGG" id="pbf:CFX0092_B0189"/>
<dbReference type="Proteomes" id="UP000215027">
    <property type="component" value="Chromosome II"/>
</dbReference>
<accession>A0A161KD11</accession>
<dbReference type="InterPro" id="IPR027417">
    <property type="entry name" value="P-loop_NTPase"/>
</dbReference>
<dbReference type="SUPFAM" id="SSF52540">
    <property type="entry name" value="P-loop containing nucleoside triphosphate hydrolases"/>
    <property type="match status" value="1"/>
</dbReference>
<evidence type="ECO:0000313" key="2">
    <source>
        <dbReference type="Proteomes" id="UP000215027"/>
    </source>
</evidence>
<dbReference type="EMBL" id="LN890656">
    <property type="protein sequence ID" value="CUS05723.1"/>
    <property type="molecule type" value="Genomic_DNA"/>
</dbReference>
<gene>
    <name evidence="1" type="ORF">CFX0092_B0189</name>
</gene>
<dbReference type="RefSeq" id="WP_095045095.1">
    <property type="nucleotide sequence ID" value="NZ_LN890656.1"/>
</dbReference>
<sequence>MIAQSLTSLTEDQWDELIHDAIKQWRKPDRLAASPLLGLRQVAARQAADKLTPAVALRAVIDEAVARLAPDTAAPPSLDNPEDPRWLDYNWRPYCILRGLTARHRSISTAALQDLVGLASAHYHREYGKARMILAEELRTLEGIPMTRDEIPWRLEYPSGGMRADDPFYIEREADDKLAFALRSEGQTITIRGPRQVGKTSLLARGIHNAQEISGARLVYLDFQGVGEEARGSLGDLARVLSAHIFDTLELDLTVWQNRWTTPFLPQDNLKWLIQYALRQIDQPLLLAMDEVDILQLTPFSKDFFSMLRSWHNLRASNVAWRKLTLMMAISTEPYLLIDKVGESPFNIGHLLYLHDFTYEQTAELNRRYGAPLNAAETAALHALLNGHPYLTRVALYTLVAGGLAWPQLLAAAVQDEGPFDQHLRWQLQRVDDDARLRAAIVEVLANRCCTDAKVGHHLLKAGLVAKVGDNYVCRCELYRQYFADRLHVSTR</sequence>
<organism evidence="1 2">
    <name type="scientific">Candidatus Promineifilum breve</name>
    <dbReference type="NCBI Taxonomy" id="1806508"/>
    <lineage>
        <taxon>Bacteria</taxon>
        <taxon>Bacillati</taxon>
        <taxon>Chloroflexota</taxon>
        <taxon>Ardenticatenia</taxon>
        <taxon>Candidatus Promineifilales</taxon>
        <taxon>Candidatus Promineifilaceae</taxon>
        <taxon>Candidatus Promineifilum</taxon>
    </lineage>
</organism>
<evidence type="ECO:0000313" key="1">
    <source>
        <dbReference type="EMBL" id="CUS05723.1"/>
    </source>
</evidence>
<keyword evidence="2" id="KW-1185">Reference proteome</keyword>
<reference evidence="1" key="1">
    <citation type="submission" date="2016-01" db="EMBL/GenBank/DDBJ databases">
        <authorList>
            <person name="Mcilroy J.S."/>
            <person name="Karst M S."/>
            <person name="Albertsen M."/>
        </authorList>
    </citation>
    <scope>NUCLEOTIDE SEQUENCE</scope>
    <source>
        <strain evidence="1">Cfx-K</strain>
    </source>
</reference>
<name>A0A161KD11_9CHLR</name>
<proteinExistence type="predicted"/>
<dbReference type="OrthoDB" id="5522963at2"/>
<dbReference type="Pfam" id="PF14516">
    <property type="entry name" value="AAA_35"/>
    <property type="match status" value="1"/>
</dbReference>
<dbReference type="Gene3D" id="3.40.50.300">
    <property type="entry name" value="P-loop containing nucleotide triphosphate hydrolases"/>
    <property type="match status" value="1"/>
</dbReference>
<protein>
    <submittedName>
        <fullName evidence="1">Uncharacterized protein</fullName>
    </submittedName>
</protein>
<dbReference type="AlphaFoldDB" id="A0A161KD11"/>